<feature type="transmembrane region" description="Helical" evidence="1">
    <location>
        <begin position="20"/>
        <end position="36"/>
    </location>
</feature>
<protein>
    <submittedName>
        <fullName evidence="2">DUF2982 domain-containing protein</fullName>
    </submittedName>
</protein>
<organism evidence="2 3">
    <name type="scientific">Vibrio agarilyticus</name>
    <dbReference type="NCBI Taxonomy" id="2726741"/>
    <lineage>
        <taxon>Bacteria</taxon>
        <taxon>Pseudomonadati</taxon>
        <taxon>Pseudomonadota</taxon>
        <taxon>Gammaproteobacteria</taxon>
        <taxon>Vibrionales</taxon>
        <taxon>Vibrionaceae</taxon>
        <taxon>Vibrio</taxon>
    </lineage>
</organism>
<accession>A0A7X8TSJ3</accession>
<gene>
    <name evidence="2" type="ORF">HGP28_14220</name>
</gene>
<comment type="caution">
    <text evidence="2">The sequence shown here is derived from an EMBL/GenBank/DDBJ whole genome shotgun (WGS) entry which is preliminary data.</text>
</comment>
<evidence type="ECO:0000256" key="1">
    <source>
        <dbReference type="SAM" id="Phobius"/>
    </source>
</evidence>
<dbReference type="RefSeq" id="WP_168837144.1">
    <property type="nucleotide sequence ID" value="NZ_JABAIK010000015.1"/>
</dbReference>
<evidence type="ECO:0000313" key="3">
    <source>
        <dbReference type="Proteomes" id="UP000535589"/>
    </source>
</evidence>
<evidence type="ECO:0000313" key="2">
    <source>
        <dbReference type="EMBL" id="NLS14046.1"/>
    </source>
</evidence>
<sequence length="227" mass="25706">MPTLQLQNHRFRYSSSLSRVVTLAATLGLVLLIVYAPSWQHVILTLALAGSALGFAIVLIEKSRVRYTLTDSHFQQHLAKGGWVVKWNNIERIGLCTHEKDGWHQPLPWIGIKLKRYEPVLEAICPRIISDMLLGQRALLYLGAQQSSMVARFEDLVLDTSPVKKSNGGYYTGLVAMLANRMRHQRQFHDFDLFISAQDLDRDAEDFIGLTRRYLAAAEPSIKSEDS</sequence>
<name>A0A7X8TSJ3_9VIBR</name>
<keyword evidence="1" id="KW-0472">Membrane</keyword>
<dbReference type="Pfam" id="PF11201">
    <property type="entry name" value="DUF2982"/>
    <property type="match status" value="1"/>
</dbReference>
<dbReference type="AlphaFoldDB" id="A0A7X8TSJ3"/>
<feature type="transmembrane region" description="Helical" evidence="1">
    <location>
        <begin position="42"/>
        <end position="60"/>
    </location>
</feature>
<keyword evidence="1" id="KW-1133">Transmembrane helix</keyword>
<dbReference type="Proteomes" id="UP000535589">
    <property type="component" value="Unassembled WGS sequence"/>
</dbReference>
<reference evidence="2 3" key="1">
    <citation type="submission" date="2020-04" db="EMBL/GenBank/DDBJ databases">
        <title>Vibrio sp. SM6, a novel species isolated from seawater.</title>
        <authorList>
            <person name="Wang X."/>
        </authorList>
    </citation>
    <scope>NUCLEOTIDE SEQUENCE [LARGE SCALE GENOMIC DNA]</scope>
    <source>
        <strain evidence="2 3">SM6</strain>
    </source>
</reference>
<proteinExistence type="predicted"/>
<keyword evidence="3" id="KW-1185">Reference proteome</keyword>
<dbReference type="InterPro" id="IPR021367">
    <property type="entry name" value="DUF2982"/>
</dbReference>
<dbReference type="EMBL" id="JABAIK010000015">
    <property type="protein sequence ID" value="NLS14046.1"/>
    <property type="molecule type" value="Genomic_DNA"/>
</dbReference>
<keyword evidence="1" id="KW-0812">Transmembrane</keyword>